<accession>A0A3N4KUU5</accession>
<comment type="similarity">
    <text evidence="1">Belongs to the class I-like SAM-binding methyltransferase superfamily. TRM5/TYW2 family.</text>
</comment>
<evidence type="ECO:0000313" key="12">
    <source>
        <dbReference type="EMBL" id="RPB13032.1"/>
    </source>
</evidence>
<feature type="binding site" evidence="10">
    <location>
        <begin position="137"/>
        <end position="138"/>
    </location>
    <ligand>
        <name>S-adenosyl-L-methionine</name>
        <dbReference type="ChEBI" id="CHEBI:59789"/>
    </ligand>
</feature>
<dbReference type="GO" id="GO:0002939">
    <property type="term" value="P:tRNA N1-guanine methylation"/>
    <property type="evidence" value="ECO:0007669"/>
    <property type="project" value="TreeGrafter"/>
</dbReference>
<dbReference type="STRING" id="1392247.A0A3N4KUU5"/>
<evidence type="ECO:0000256" key="3">
    <source>
        <dbReference type="ARBA" id="ARBA00022603"/>
    </source>
</evidence>
<dbReference type="Gene3D" id="3.40.50.150">
    <property type="entry name" value="Vaccinia Virus protein VP39"/>
    <property type="match status" value="1"/>
</dbReference>
<evidence type="ECO:0000256" key="4">
    <source>
        <dbReference type="ARBA" id="ARBA00022679"/>
    </source>
</evidence>
<keyword evidence="7 10" id="KW-0496">Mitochondrion</keyword>
<dbReference type="EMBL" id="ML119125">
    <property type="protein sequence ID" value="RPB13032.1"/>
    <property type="molecule type" value="Genomic_DNA"/>
</dbReference>
<proteinExistence type="inferred from homology"/>
<evidence type="ECO:0000256" key="2">
    <source>
        <dbReference type="ARBA" id="ARBA00022490"/>
    </source>
</evidence>
<keyword evidence="2 10" id="KW-0963">Cytoplasm</keyword>
<evidence type="ECO:0000256" key="5">
    <source>
        <dbReference type="ARBA" id="ARBA00022691"/>
    </source>
</evidence>
<dbReference type="AlphaFoldDB" id="A0A3N4KUU5"/>
<comment type="catalytic activity">
    <reaction evidence="9 10">
        <text>guanosine(37) in tRNA + S-adenosyl-L-methionine = N(1)-methylguanosine(37) in tRNA + S-adenosyl-L-homocysteine + H(+)</text>
        <dbReference type="Rhea" id="RHEA:36899"/>
        <dbReference type="Rhea" id="RHEA-COMP:10145"/>
        <dbReference type="Rhea" id="RHEA-COMP:10147"/>
        <dbReference type="ChEBI" id="CHEBI:15378"/>
        <dbReference type="ChEBI" id="CHEBI:57856"/>
        <dbReference type="ChEBI" id="CHEBI:59789"/>
        <dbReference type="ChEBI" id="CHEBI:73542"/>
        <dbReference type="ChEBI" id="CHEBI:74269"/>
        <dbReference type="EC" id="2.1.1.228"/>
    </reaction>
</comment>
<dbReference type="InParanoid" id="A0A3N4KUU5"/>
<gene>
    <name evidence="10" type="primary">TRM5</name>
    <name evidence="12" type="ORF">P167DRAFT_535431</name>
</gene>
<dbReference type="Pfam" id="PF25133">
    <property type="entry name" value="TYW2_N_2"/>
    <property type="match status" value="1"/>
</dbReference>
<keyword evidence="8 10" id="KW-0539">Nucleus</keyword>
<comment type="similarity">
    <text evidence="10">Belongs to the TRM5 / TYW2 family.</text>
</comment>
<dbReference type="HAMAP" id="MF_03152">
    <property type="entry name" value="TRM5"/>
    <property type="match status" value="1"/>
</dbReference>
<evidence type="ECO:0000256" key="8">
    <source>
        <dbReference type="ARBA" id="ARBA00023242"/>
    </source>
</evidence>
<dbReference type="Proteomes" id="UP000277580">
    <property type="component" value="Unassembled WGS sequence"/>
</dbReference>
<reference evidence="12 13" key="1">
    <citation type="journal article" date="2018" name="Nat. Ecol. Evol.">
        <title>Pezizomycetes genomes reveal the molecular basis of ectomycorrhizal truffle lifestyle.</title>
        <authorList>
            <person name="Murat C."/>
            <person name="Payen T."/>
            <person name="Noel B."/>
            <person name="Kuo A."/>
            <person name="Morin E."/>
            <person name="Chen J."/>
            <person name="Kohler A."/>
            <person name="Krizsan K."/>
            <person name="Balestrini R."/>
            <person name="Da Silva C."/>
            <person name="Montanini B."/>
            <person name="Hainaut M."/>
            <person name="Levati E."/>
            <person name="Barry K.W."/>
            <person name="Belfiori B."/>
            <person name="Cichocki N."/>
            <person name="Clum A."/>
            <person name="Dockter R.B."/>
            <person name="Fauchery L."/>
            <person name="Guy J."/>
            <person name="Iotti M."/>
            <person name="Le Tacon F."/>
            <person name="Lindquist E.A."/>
            <person name="Lipzen A."/>
            <person name="Malagnac F."/>
            <person name="Mello A."/>
            <person name="Molinier V."/>
            <person name="Miyauchi S."/>
            <person name="Poulain J."/>
            <person name="Riccioni C."/>
            <person name="Rubini A."/>
            <person name="Sitrit Y."/>
            <person name="Splivallo R."/>
            <person name="Traeger S."/>
            <person name="Wang M."/>
            <person name="Zifcakova L."/>
            <person name="Wipf D."/>
            <person name="Zambonelli A."/>
            <person name="Paolocci F."/>
            <person name="Nowrousian M."/>
            <person name="Ottonello S."/>
            <person name="Baldrian P."/>
            <person name="Spatafora J.W."/>
            <person name="Henrissat B."/>
            <person name="Nagy L.G."/>
            <person name="Aury J.M."/>
            <person name="Wincker P."/>
            <person name="Grigoriev I.V."/>
            <person name="Bonfante P."/>
            <person name="Martin F.M."/>
        </authorList>
    </citation>
    <scope>NUCLEOTIDE SEQUENCE [LARGE SCALE GENOMIC DNA]</scope>
    <source>
        <strain evidence="12 13">CCBAS932</strain>
    </source>
</reference>
<evidence type="ECO:0000256" key="9">
    <source>
        <dbReference type="ARBA" id="ARBA00047783"/>
    </source>
</evidence>
<keyword evidence="5 10" id="KW-0949">S-adenosyl-L-methionine</keyword>
<comment type="subcellular location">
    <subcellularLocation>
        <location evidence="10">Mitochondrion matrix</location>
    </subcellularLocation>
    <subcellularLocation>
        <location evidence="10">Nucleus</location>
    </subcellularLocation>
    <subcellularLocation>
        <location evidence="10">Cytoplasm</location>
    </subcellularLocation>
    <text evidence="10">Predominantly in the mitochondria and in the nucleus.</text>
</comment>
<feature type="binding site" evidence="10">
    <location>
        <begin position="165"/>
        <end position="166"/>
    </location>
    <ligand>
        <name>S-adenosyl-L-methionine</name>
        <dbReference type="ChEBI" id="CHEBI:59789"/>
    </ligand>
</feature>
<dbReference type="InterPro" id="IPR025792">
    <property type="entry name" value="tRNA_Gua_MeTrfase_euk"/>
</dbReference>
<protein>
    <recommendedName>
        <fullName evidence="10">tRNA (guanine(37)-N1)-methyltransferase</fullName>
        <ecNumber evidence="10">2.1.1.228</ecNumber>
    </recommendedName>
    <alternativeName>
        <fullName evidence="10">M1G-methyltransferase</fullName>
    </alternativeName>
    <alternativeName>
        <fullName evidence="10">tRNA [GM37] methyltransferase</fullName>
    </alternativeName>
    <alternativeName>
        <fullName evidence="10">tRNA methyltransferase 5</fullName>
    </alternativeName>
</protein>
<comment type="function">
    <text evidence="10">Specifically methylates the N1 position of guanosine-37 in various cytoplasmic and mitochondrial tRNAs. Methylation is not dependent on the nature of the nucleoside 5' of the target nucleoside. This is the first step in the biosynthesis of wybutosine (yW), a modified base adjacent to the anticodon of tRNAs and required for accurate decoding.</text>
</comment>
<feature type="binding site" evidence="10">
    <location>
        <position position="225"/>
    </location>
    <ligand>
        <name>S-adenosyl-L-methionine</name>
        <dbReference type="ChEBI" id="CHEBI:59789"/>
    </ligand>
</feature>
<comment type="subunit">
    <text evidence="10">Monomer.</text>
</comment>
<dbReference type="InterPro" id="IPR056744">
    <property type="entry name" value="TRM5/TYW2-like_N"/>
</dbReference>
<dbReference type="OrthoDB" id="408788at2759"/>
<feature type="binding site" evidence="10">
    <location>
        <position position="99"/>
    </location>
    <ligand>
        <name>S-adenosyl-L-methionine</name>
        <dbReference type="ChEBI" id="CHEBI:59789"/>
    </ligand>
</feature>
<evidence type="ECO:0000313" key="13">
    <source>
        <dbReference type="Proteomes" id="UP000277580"/>
    </source>
</evidence>
<dbReference type="InterPro" id="IPR030382">
    <property type="entry name" value="MeTrfase_TRM5/TYW2"/>
</dbReference>
<evidence type="ECO:0000259" key="11">
    <source>
        <dbReference type="PROSITE" id="PS51684"/>
    </source>
</evidence>
<dbReference type="SUPFAM" id="SSF53335">
    <property type="entry name" value="S-adenosyl-L-methionine-dependent methyltransferases"/>
    <property type="match status" value="1"/>
</dbReference>
<evidence type="ECO:0000256" key="1">
    <source>
        <dbReference type="ARBA" id="ARBA00009775"/>
    </source>
</evidence>
<dbReference type="Gene3D" id="3.30.300.110">
    <property type="entry name" value="Met-10+ protein-like domains"/>
    <property type="match status" value="1"/>
</dbReference>
<dbReference type="GO" id="GO:0070901">
    <property type="term" value="P:mitochondrial tRNA methylation"/>
    <property type="evidence" value="ECO:0007669"/>
    <property type="project" value="TreeGrafter"/>
</dbReference>
<keyword evidence="6 10" id="KW-0819">tRNA processing</keyword>
<evidence type="ECO:0000256" key="6">
    <source>
        <dbReference type="ARBA" id="ARBA00022694"/>
    </source>
</evidence>
<dbReference type="FunCoup" id="A0A3N4KUU5">
    <property type="interactions" value="1102"/>
</dbReference>
<dbReference type="EC" id="2.1.1.228" evidence="10"/>
<keyword evidence="3 10" id="KW-0489">Methyltransferase</keyword>
<keyword evidence="13" id="KW-1185">Reference proteome</keyword>
<dbReference type="FunFam" id="3.30.300.110:FF:000001">
    <property type="entry name" value="tRNA (guanine(37)-N1)-methyltransferase"/>
    <property type="match status" value="1"/>
</dbReference>
<dbReference type="InterPro" id="IPR029063">
    <property type="entry name" value="SAM-dependent_MTases_sf"/>
</dbReference>
<dbReference type="GO" id="GO:0052906">
    <property type="term" value="F:tRNA (guanine(37)-N1)-methyltransferase activity"/>
    <property type="evidence" value="ECO:0007669"/>
    <property type="project" value="UniProtKB-UniRule"/>
</dbReference>
<dbReference type="PANTHER" id="PTHR23245:SF36">
    <property type="entry name" value="TRNA (GUANINE(37)-N1)-METHYLTRANSFERASE"/>
    <property type="match status" value="1"/>
</dbReference>
<sequence length="327" mass="36959">MSEVPQSFAQAGHLAHLNLRSHYAPYKHLIATVILDKNPRIKTVINKLEDVGTESEFRTFPMELLGGIPDTNVEVSESGCVFRFDFAKVYWNTRLGDEHERVWRQFAPGDAVCDVMAGVGPFAIPAGKRGVVVWASDLNPESYSSMVDNIKRNKADAFVMPFCRDGREFIRNSARELYERSQNLETSTIVIPPPAPRSRSKAPVGPPPEPTVVRVPPAFAHYVMNLPATAIEFLDAFRGAYRGLEGLFKEEERGRKMPMVHVYCFYKNAEQERAPEDICKRLSEAMGYEMRPESGEVTLEHVRVVSPNKVYYCVSFRLPREVAFAEV</sequence>
<dbReference type="InterPro" id="IPR056743">
    <property type="entry name" value="TRM5-TYW2-like_MTfase"/>
</dbReference>
<dbReference type="GO" id="GO:0005759">
    <property type="term" value="C:mitochondrial matrix"/>
    <property type="evidence" value="ECO:0007669"/>
    <property type="project" value="UniProtKB-SubCell"/>
</dbReference>
<keyword evidence="4 10" id="KW-0808">Transferase</keyword>
<dbReference type="PROSITE" id="PS51684">
    <property type="entry name" value="SAM_MT_TRM5_TYW2"/>
    <property type="match status" value="1"/>
</dbReference>
<evidence type="ECO:0000256" key="7">
    <source>
        <dbReference type="ARBA" id="ARBA00023128"/>
    </source>
</evidence>
<organism evidence="12 13">
    <name type="scientific">Morchella conica CCBAS932</name>
    <dbReference type="NCBI Taxonomy" id="1392247"/>
    <lineage>
        <taxon>Eukaryota</taxon>
        <taxon>Fungi</taxon>
        <taxon>Dikarya</taxon>
        <taxon>Ascomycota</taxon>
        <taxon>Pezizomycotina</taxon>
        <taxon>Pezizomycetes</taxon>
        <taxon>Pezizales</taxon>
        <taxon>Morchellaceae</taxon>
        <taxon>Morchella</taxon>
    </lineage>
</organism>
<dbReference type="GO" id="GO:0005634">
    <property type="term" value="C:nucleus"/>
    <property type="evidence" value="ECO:0007669"/>
    <property type="project" value="UniProtKB-SubCell"/>
</dbReference>
<feature type="domain" description="SAM-dependent methyltransferase TRM5/TYW2-type" evidence="11">
    <location>
        <begin position="8"/>
        <end position="320"/>
    </location>
</feature>
<name>A0A3N4KUU5_9PEZI</name>
<dbReference type="Pfam" id="PF02475">
    <property type="entry name" value="TRM5-TYW2_MTfase"/>
    <property type="match status" value="1"/>
</dbReference>
<evidence type="ECO:0000256" key="10">
    <source>
        <dbReference type="HAMAP-Rule" id="MF_03152"/>
    </source>
</evidence>
<dbReference type="PANTHER" id="PTHR23245">
    <property type="entry name" value="TRNA METHYLTRANSFERASE"/>
    <property type="match status" value="1"/>
</dbReference>